<dbReference type="GO" id="GO:0006508">
    <property type="term" value="P:proteolysis"/>
    <property type="evidence" value="ECO:0007669"/>
    <property type="project" value="UniProtKB-KW"/>
</dbReference>
<dbReference type="GO" id="GO:0004222">
    <property type="term" value="F:metalloendopeptidase activity"/>
    <property type="evidence" value="ECO:0007669"/>
    <property type="project" value="InterPro"/>
</dbReference>
<keyword evidence="11" id="KW-0479">Metal-binding</keyword>
<keyword evidence="8 11" id="KW-1133">Transmembrane helix</keyword>
<sequence>MIISSTLFVIIFIGLLIFVHELGHLIAAKKSKIPVEKFSIGFGPPLIQRKIGETTYAFSLIPLGGYIKLYGEEEEKEGGFLLQPFGKKLLVVLTGPFFNFLLGLITTFFIYFLFGIKFAEPLISLEKENRNLPLREKDLIVRIAGETIPSWERLEKVLRRYSGQEVKIELLREGTRLSYTLSADTLLVNIQPLVRPIIEKVKKGSPAEKAGLKPMDLILSVDDQEVLSWDDFTTIVRKSGKREIKITWLRGKETLSAVVQPELVSDELGEKRIGQVGLWVYLPKRMPSLFTSAGIAIQRSIYACIQTVVIIYQVIVGKISRQAIGGPVMIAKLTYEGVAWGWEYILSLLAALSLNLFVINLLPIPVVDGGRALLFVFEKVRKRRLSKKEMERAFFIGYLVVVLIALFAFFNDIKRIFLR</sequence>
<evidence type="ECO:0000256" key="9">
    <source>
        <dbReference type="ARBA" id="ARBA00023049"/>
    </source>
</evidence>
<dbReference type="NCBIfam" id="TIGR00054">
    <property type="entry name" value="RIP metalloprotease RseP"/>
    <property type="match status" value="1"/>
</dbReference>
<dbReference type="AlphaFoldDB" id="A0A7C3UR90"/>
<dbReference type="Gene3D" id="2.30.42.10">
    <property type="match status" value="2"/>
</dbReference>
<keyword evidence="5 11" id="KW-0812">Transmembrane</keyword>
<feature type="transmembrane region" description="Helical" evidence="11">
    <location>
        <begin position="339"/>
        <end position="362"/>
    </location>
</feature>
<keyword evidence="7 11" id="KW-0862">Zinc</keyword>
<evidence type="ECO:0000256" key="2">
    <source>
        <dbReference type="ARBA" id="ARBA00004141"/>
    </source>
</evidence>
<protein>
    <recommendedName>
        <fullName evidence="11">Zinc metalloprotease</fullName>
        <ecNumber evidence="11">3.4.24.-</ecNumber>
    </recommendedName>
</protein>
<feature type="transmembrane region" description="Helical" evidence="11">
    <location>
        <begin position="89"/>
        <end position="114"/>
    </location>
</feature>
<keyword evidence="6 11" id="KW-0378">Hydrolase</keyword>
<evidence type="ECO:0000256" key="4">
    <source>
        <dbReference type="ARBA" id="ARBA00022670"/>
    </source>
</evidence>
<dbReference type="GO" id="GO:0016020">
    <property type="term" value="C:membrane"/>
    <property type="evidence" value="ECO:0007669"/>
    <property type="project" value="UniProtKB-SubCell"/>
</dbReference>
<dbReference type="PANTHER" id="PTHR42837">
    <property type="entry name" value="REGULATOR OF SIGMA-E PROTEASE RSEP"/>
    <property type="match status" value="1"/>
</dbReference>
<dbReference type="SUPFAM" id="SSF50156">
    <property type="entry name" value="PDZ domain-like"/>
    <property type="match status" value="2"/>
</dbReference>
<dbReference type="CDD" id="cd23081">
    <property type="entry name" value="cpPDZ_EcRseP-like"/>
    <property type="match status" value="1"/>
</dbReference>
<evidence type="ECO:0000256" key="11">
    <source>
        <dbReference type="RuleBase" id="RU362031"/>
    </source>
</evidence>
<keyword evidence="4 13" id="KW-0645">Protease</keyword>
<dbReference type="InterPro" id="IPR001478">
    <property type="entry name" value="PDZ"/>
</dbReference>
<comment type="caution">
    <text evidence="13">The sequence shown here is derived from an EMBL/GenBank/DDBJ whole genome shotgun (WGS) entry which is preliminary data.</text>
</comment>
<proteinExistence type="inferred from homology"/>
<evidence type="ECO:0000256" key="7">
    <source>
        <dbReference type="ARBA" id="ARBA00022833"/>
    </source>
</evidence>
<dbReference type="Pfam" id="PF17820">
    <property type="entry name" value="PDZ_6"/>
    <property type="match status" value="1"/>
</dbReference>
<feature type="domain" description="PDZ" evidence="12">
    <location>
        <begin position="165"/>
        <end position="241"/>
    </location>
</feature>
<keyword evidence="9 11" id="KW-0482">Metalloprotease</keyword>
<dbReference type="InterPro" id="IPR036034">
    <property type="entry name" value="PDZ_sf"/>
</dbReference>
<comment type="similarity">
    <text evidence="3 11">Belongs to the peptidase M50B family.</text>
</comment>
<name>A0A7C3UR90_UNCW3</name>
<gene>
    <name evidence="13" type="primary">rseP</name>
    <name evidence="13" type="ORF">ENX07_05730</name>
</gene>
<organism evidence="13">
    <name type="scientific">candidate division WOR-3 bacterium</name>
    <dbReference type="NCBI Taxonomy" id="2052148"/>
    <lineage>
        <taxon>Bacteria</taxon>
        <taxon>Bacteria division WOR-3</taxon>
    </lineage>
</organism>
<dbReference type="Pfam" id="PF02163">
    <property type="entry name" value="Peptidase_M50"/>
    <property type="match status" value="1"/>
</dbReference>
<evidence type="ECO:0000313" key="13">
    <source>
        <dbReference type="EMBL" id="HGE99550.1"/>
    </source>
</evidence>
<evidence type="ECO:0000256" key="5">
    <source>
        <dbReference type="ARBA" id="ARBA00022692"/>
    </source>
</evidence>
<evidence type="ECO:0000256" key="8">
    <source>
        <dbReference type="ARBA" id="ARBA00022989"/>
    </source>
</evidence>
<dbReference type="GO" id="GO:0046872">
    <property type="term" value="F:metal ion binding"/>
    <property type="evidence" value="ECO:0007669"/>
    <property type="project" value="UniProtKB-KW"/>
</dbReference>
<keyword evidence="10 11" id="KW-0472">Membrane</keyword>
<evidence type="ECO:0000256" key="1">
    <source>
        <dbReference type="ARBA" id="ARBA00001947"/>
    </source>
</evidence>
<dbReference type="EC" id="3.4.24.-" evidence="11"/>
<dbReference type="EMBL" id="DTMQ01000039">
    <property type="protein sequence ID" value="HGE99550.1"/>
    <property type="molecule type" value="Genomic_DNA"/>
</dbReference>
<evidence type="ECO:0000259" key="12">
    <source>
        <dbReference type="PROSITE" id="PS50106"/>
    </source>
</evidence>
<dbReference type="InterPro" id="IPR004387">
    <property type="entry name" value="Pept_M50_Zn"/>
</dbReference>
<evidence type="ECO:0000256" key="3">
    <source>
        <dbReference type="ARBA" id="ARBA00007931"/>
    </source>
</evidence>
<comment type="cofactor">
    <cofactor evidence="1 11">
        <name>Zn(2+)</name>
        <dbReference type="ChEBI" id="CHEBI:29105"/>
    </cofactor>
</comment>
<feature type="transmembrane region" description="Helical" evidence="11">
    <location>
        <begin position="6"/>
        <end position="27"/>
    </location>
</feature>
<dbReference type="InterPro" id="IPR008915">
    <property type="entry name" value="Peptidase_M50"/>
</dbReference>
<feature type="transmembrane region" description="Helical" evidence="11">
    <location>
        <begin position="393"/>
        <end position="410"/>
    </location>
</feature>
<evidence type="ECO:0000256" key="6">
    <source>
        <dbReference type="ARBA" id="ARBA00022801"/>
    </source>
</evidence>
<comment type="subcellular location">
    <subcellularLocation>
        <location evidence="2">Membrane</location>
        <topology evidence="2">Multi-pass membrane protein</topology>
    </subcellularLocation>
</comment>
<dbReference type="InterPro" id="IPR041489">
    <property type="entry name" value="PDZ_6"/>
</dbReference>
<dbReference type="PROSITE" id="PS50106">
    <property type="entry name" value="PDZ"/>
    <property type="match status" value="1"/>
</dbReference>
<dbReference type="SMART" id="SM00228">
    <property type="entry name" value="PDZ"/>
    <property type="match status" value="1"/>
</dbReference>
<reference evidence="13" key="1">
    <citation type="journal article" date="2020" name="mSystems">
        <title>Genome- and Community-Level Interaction Insights into Carbon Utilization and Element Cycling Functions of Hydrothermarchaeota in Hydrothermal Sediment.</title>
        <authorList>
            <person name="Zhou Z."/>
            <person name="Liu Y."/>
            <person name="Xu W."/>
            <person name="Pan J."/>
            <person name="Luo Z.H."/>
            <person name="Li M."/>
        </authorList>
    </citation>
    <scope>NUCLEOTIDE SEQUENCE [LARGE SCALE GENOMIC DNA]</scope>
    <source>
        <strain evidence="13">SpSt-906</strain>
    </source>
</reference>
<accession>A0A7C3UR90</accession>
<dbReference type="PANTHER" id="PTHR42837:SF2">
    <property type="entry name" value="MEMBRANE METALLOPROTEASE ARASP2, CHLOROPLASTIC-RELATED"/>
    <property type="match status" value="1"/>
</dbReference>
<evidence type="ECO:0000256" key="10">
    <source>
        <dbReference type="ARBA" id="ARBA00023136"/>
    </source>
</evidence>
<dbReference type="CDD" id="cd06163">
    <property type="entry name" value="S2P-M50_PDZ_RseP-like"/>
    <property type="match status" value="1"/>
</dbReference>